<dbReference type="PANTHER" id="PTHR43157:SF66">
    <property type="entry name" value="WW DOMAIN-CONTAINING OXIDOREDUCTASE-LIKE PROTEIN"/>
    <property type="match status" value="1"/>
</dbReference>
<protein>
    <submittedName>
        <fullName evidence="3">CLUMA_CG005119, isoform A</fullName>
    </submittedName>
</protein>
<dbReference type="GO" id="GO:0016491">
    <property type="term" value="F:oxidoreductase activity"/>
    <property type="evidence" value="ECO:0007669"/>
    <property type="project" value="UniProtKB-KW"/>
</dbReference>
<accession>A0A1J1HV76</accession>
<dbReference type="Pfam" id="PF00106">
    <property type="entry name" value="adh_short"/>
    <property type="match status" value="1"/>
</dbReference>
<name>A0A1J1HV76_9DIPT</name>
<keyword evidence="4" id="KW-1185">Reference proteome</keyword>
<gene>
    <name evidence="3" type="ORF">CLUMA_CG005119</name>
</gene>
<dbReference type="AlphaFoldDB" id="A0A1J1HV76"/>
<dbReference type="SUPFAM" id="SSF51735">
    <property type="entry name" value="NAD(P)-binding Rossmann-fold domains"/>
    <property type="match status" value="1"/>
</dbReference>
<evidence type="ECO:0000256" key="2">
    <source>
        <dbReference type="SAM" id="Phobius"/>
    </source>
</evidence>
<dbReference type="PRINTS" id="PR00081">
    <property type="entry name" value="GDHRDH"/>
</dbReference>
<evidence type="ECO:0000313" key="4">
    <source>
        <dbReference type="Proteomes" id="UP000183832"/>
    </source>
</evidence>
<dbReference type="Proteomes" id="UP000183832">
    <property type="component" value="Unassembled WGS sequence"/>
</dbReference>
<organism evidence="3 4">
    <name type="scientific">Clunio marinus</name>
    <dbReference type="NCBI Taxonomy" id="568069"/>
    <lineage>
        <taxon>Eukaryota</taxon>
        <taxon>Metazoa</taxon>
        <taxon>Ecdysozoa</taxon>
        <taxon>Arthropoda</taxon>
        <taxon>Hexapoda</taxon>
        <taxon>Insecta</taxon>
        <taxon>Pterygota</taxon>
        <taxon>Neoptera</taxon>
        <taxon>Endopterygota</taxon>
        <taxon>Diptera</taxon>
        <taxon>Nematocera</taxon>
        <taxon>Chironomoidea</taxon>
        <taxon>Chironomidae</taxon>
        <taxon>Clunio</taxon>
    </lineage>
</organism>
<evidence type="ECO:0000256" key="1">
    <source>
        <dbReference type="ARBA" id="ARBA00023002"/>
    </source>
</evidence>
<dbReference type="EMBL" id="CVRI01000021">
    <property type="protein sequence ID" value="CRK91450.1"/>
    <property type="molecule type" value="Genomic_DNA"/>
</dbReference>
<keyword evidence="1" id="KW-0560">Oxidoreductase</keyword>
<reference evidence="3 4" key="1">
    <citation type="submission" date="2015-04" db="EMBL/GenBank/DDBJ databases">
        <authorList>
            <person name="Syromyatnikov M.Y."/>
            <person name="Popov V.N."/>
        </authorList>
    </citation>
    <scope>NUCLEOTIDE SEQUENCE [LARGE SCALE GENOMIC DNA]</scope>
</reference>
<dbReference type="Gene3D" id="3.40.50.720">
    <property type="entry name" value="NAD(P)-binding Rossmann-like Domain"/>
    <property type="match status" value="1"/>
</dbReference>
<keyword evidence="2" id="KW-1133">Transmembrane helix</keyword>
<dbReference type="InterPro" id="IPR036291">
    <property type="entry name" value="NAD(P)-bd_dom_sf"/>
</dbReference>
<evidence type="ECO:0000313" key="3">
    <source>
        <dbReference type="EMBL" id="CRK91450.1"/>
    </source>
</evidence>
<proteinExistence type="predicted"/>
<sequence length="331" mass="37457">MAWYEIPNTNAMSIYFTIVFGIFTVIFVFRLWLKATCGKFTSNVRMDGKTVLITGGNSGIGKETAKDLAKRGARVIMACRTMDTANKARDEIIKETGNENVFVRKLDLSSQKSVREFAAEILKSERKIDVLIHNAGYANTFHKAKSEDGIEYTMATNHYGPFLLTHLLIDLLKKSTPCRIVIVASECYRMSRFHLEKHLNPIDVMPGYLYYISKSANIMFAIELAKRLKGTDITVNFLHPGMIDSGIWRNVPFPLSIGMSFMKSFFKTTVEGAQTTLMVACSEELNGVTGKYYLDCQERELQPYITVAEEHKRLWDESVKIVKLTAADPKI</sequence>
<dbReference type="CDD" id="cd05327">
    <property type="entry name" value="retinol-DH_like_SDR_c_like"/>
    <property type="match status" value="1"/>
</dbReference>
<keyword evidence="2" id="KW-0472">Membrane</keyword>
<keyword evidence="2" id="KW-0812">Transmembrane</keyword>
<dbReference type="InterPro" id="IPR002347">
    <property type="entry name" value="SDR_fam"/>
</dbReference>
<dbReference type="STRING" id="568069.A0A1J1HV76"/>
<dbReference type="PANTHER" id="PTHR43157">
    <property type="entry name" value="PHOSPHATIDYLINOSITOL-GLYCAN BIOSYNTHESIS CLASS F PROTEIN-RELATED"/>
    <property type="match status" value="1"/>
</dbReference>
<dbReference type="OrthoDB" id="191139at2759"/>
<feature type="transmembrane region" description="Helical" evidence="2">
    <location>
        <begin position="12"/>
        <end position="33"/>
    </location>
</feature>